<reference evidence="2 3" key="1">
    <citation type="submission" date="2024-04" db="EMBL/GenBank/DDBJ databases">
        <authorList>
            <consortium name="Genoscope - CEA"/>
            <person name="William W."/>
        </authorList>
    </citation>
    <scope>NUCLEOTIDE SEQUENCE [LARGE SCALE GENOMIC DNA]</scope>
</reference>
<dbReference type="AlphaFoldDB" id="A0AAV2HSE2"/>
<evidence type="ECO:0000313" key="3">
    <source>
        <dbReference type="Proteomes" id="UP001497497"/>
    </source>
</evidence>
<gene>
    <name evidence="2" type="ORF">GSLYS_00010302001</name>
</gene>
<dbReference type="SUPFAM" id="SSF56436">
    <property type="entry name" value="C-type lectin-like"/>
    <property type="match status" value="1"/>
</dbReference>
<dbReference type="InterPro" id="IPR016186">
    <property type="entry name" value="C-type_lectin-like/link_sf"/>
</dbReference>
<evidence type="ECO:0000313" key="2">
    <source>
        <dbReference type="EMBL" id="CAL1536389.1"/>
    </source>
</evidence>
<dbReference type="Proteomes" id="UP001497497">
    <property type="component" value="Unassembled WGS sequence"/>
</dbReference>
<name>A0AAV2HSE2_LYMST</name>
<accession>A0AAV2HSE2</accession>
<evidence type="ECO:0000259" key="1">
    <source>
        <dbReference type="Pfam" id="PF00059"/>
    </source>
</evidence>
<comment type="caution">
    <text evidence="2">The sequence shown here is derived from an EMBL/GenBank/DDBJ whole genome shotgun (WGS) entry which is preliminary data.</text>
</comment>
<dbReference type="InterPro" id="IPR001304">
    <property type="entry name" value="C-type_lectin-like"/>
</dbReference>
<sequence length="153" mass="16976">QCGPRRLNSSWVDKSRSSCAVSCLVRFPNCHGFMYNEVTKLCTPSSGLSSVQPGPSLVEGDLYFSDSCHSYPDFSIQSNLSTQANVAYYKQGVNYTDAKAACECMASHLYVAHTLEKFWLLYSIKGNKNFAWIGLDDMAVTGKFVWVDSGQEI</sequence>
<dbReference type="Gene3D" id="3.10.100.10">
    <property type="entry name" value="Mannose-Binding Protein A, subunit A"/>
    <property type="match status" value="1"/>
</dbReference>
<dbReference type="InterPro" id="IPR016187">
    <property type="entry name" value="CTDL_fold"/>
</dbReference>
<protein>
    <recommendedName>
        <fullName evidence="1">C-type lectin domain-containing protein</fullName>
    </recommendedName>
</protein>
<keyword evidence="3" id="KW-1185">Reference proteome</keyword>
<feature type="domain" description="C-type lectin" evidence="1">
    <location>
        <begin position="93"/>
        <end position="150"/>
    </location>
</feature>
<feature type="non-terminal residue" evidence="2">
    <location>
        <position position="1"/>
    </location>
</feature>
<dbReference type="EMBL" id="CAXITT010000228">
    <property type="protein sequence ID" value="CAL1536389.1"/>
    <property type="molecule type" value="Genomic_DNA"/>
</dbReference>
<dbReference type="Pfam" id="PF00059">
    <property type="entry name" value="Lectin_C"/>
    <property type="match status" value="1"/>
</dbReference>
<proteinExistence type="predicted"/>
<organism evidence="2 3">
    <name type="scientific">Lymnaea stagnalis</name>
    <name type="common">Great pond snail</name>
    <name type="synonym">Helix stagnalis</name>
    <dbReference type="NCBI Taxonomy" id="6523"/>
    <lineage>
        <taxon>Eukaryota</taxon>
        <taxon>Metazoa</taxon>
        <taxon>Spiralia</taxon>
        <taxon>Lophotrochozoa</taxon>
        <taxon>Mollusca</taxon>
        <taxon>Gastropoda</taxon>
        <taxon>Heterobranchia</taxon>
        <taxon>Euthyneura</taxon>
        <taxon>Panpulmonata</taxon>
        <taxon>Hygrophila</taxon>
        <taxon>Lymnaeoidea</taxon>
        <taxon>Lymnaeidae</taxon>
        <taxon>Lymnaea</taxon>
    </lineage>
</organism>
<feature type="non-terminal residue" evidence="2">
    <location>
        <position position="153"/>
    </location>
</feature>